<dbReference type="EMBL" id="KR029581">
    <property type="protein sequence ID" value="AKH46292.1"/>
    <property type="molecule type" value="Genomic_DNA"/>
</dbReference>
<reference evidence="1" key="1">
    <citation type="journal article" date="2015" name="Front. Microbiol.">
        <title>Combining genomic sequencing methods to explore viral diversity and reveal potential virus-host interactions.</title>
        <authorList>
            <person name="Chow C.E."/>
            <person name="Winget D.M."/>
            <person name="White R.A.III."/>
            <person name="Hallam S.J."/>
            <person name="Suttle C.A."/>
        </authorList>
    </citation>
    <scope>NUCLEOTIDE SEQUENCE</scope>
    <source>
        <strain evidence="1">Anoxic3_6</strain>
    </source>
</reference>
<reference evidence="1" key="2">
    <citation type="submission" date="2015-03" db="EMBL/GenBank/DDBJ databases">
        <authorList>
            <person name="Chow C.-E.T."/>
            <person name="Winget D.M."/>
            <person name="White R.A.III."/>
            <person name="Hallam S.J."/>
            <person name="Suttle C.A."/>
        </authorList>
    </citation>
    <scope>NUCLEOTIDE SEQUENCE</scope>
    <source>
        <strain evidence="1">Anoxic3_6</strain>
    </source>
</reference>
<accession>A0A0F7L490</accession>
<proteinExistence type="predicted"/>
<protein>
    <submittedName>
        <fullName evidence="1">Gp7</fullName>
    </submittedName>
</protein>
<name>A0A0F7L490_9VIRU</name>
<sequence length="93" mass="9961">MSEVNRVAADVPTSLLVYRLKFCAIYSPYYKAIAIAMLNPLVAKLLVSTASTLFHAEPSQYLSTLPVVLKYNAPSINASPSLSVAGSLAFGPR</sequence>
<evidence type="ECO:0000313" key="1">
    <source>
        <dbReference type="EMBL" id="AKH46292.1"/>
    </source>
</evidence>
<organism evidence="1">
    <name type="scientific">uncultured marine virus</name>
    <dbReference type="NCBI Taxonomy" id="186617"/>
    <lineage>
        <taxon>Viruses</taxon>
        <taxon>environmental samples</taxon>
    </lineage>
</organism>